<gene>
    <name evidence="1" type="ORF">Syun_022287</name>
</gene>
<evidence type="ECO:0000313" key="1">
    <source>
        <dbReference type="EMBL" id="KAK9106276.1"/>
    </source>
</evidence>
<name>A0AAP0I2N8_9MAGN</name>
<dbReference type="AlphaFoldDB" id="A0AAP0I2N8"/>
<comment type="caution">
    <text evidence="1">The sequence shown here is derived from an EMBL/GenBank/DDBJ whole genome shotgun (WGS) entry which is preliminary data.</text>
</comment>
<keyword evidence="2" id="KW-1185">Reference proteome</keyword>
<dbReference type="Proteomes" id="UP001420932">
    <property type="component" value="Unassembled WGS sequence"/>
</dbReference>
<sequence length="85" mass="9756">MGRFTQRKPTNEFGFPFHAKLRNGGSAGWWRSSLKRLRSSLSHIFIDTCAKRRETPSEYIWLVQLFDRCSGTLIHNCPIKSSGLA</sequence>
<reference evidence="1 2" key="1">
    <citation type="submission" date="2024-01" db="EMBL/GenBank/DDBJ databases">
        <title>Genome assemblies of Stephania.</title>
        <authorList>
            <person name="Yang L."/>
        </authorList>
    </citation>
    <scope>NUCLEOTIDE SEQUENCE [LARGE SCALE GENOMIC DNA]</scope>
    <source>
        <strain evidence="1">YNDBR</strain>
        <tissue evidence="1">Leaf</tissue>
    </source>
</reference>
<organism evidence="1 2">
    <name type="scientific">Stephania yunnanensis</name>
    <dbReference type="NCBI Taxonomy" id="152371"/>
    <lineage>
        <taxon>Eukaryota</taxon>
        <taxon>Viridiplantae</taxon>
        <taxon>Streptophyta</taxon>
        <taxon>Embryophyta</taxon>
        <taxon>Tracheophyta</taxon>
        <taxon>Spermatophyta</taxon>
        <taxon>Magnoliopsida</taxon>
        <taxon>Ranunculales</taxon>
        <taxon>Menispermaceae</taxon>
        <taxon>Menispermoideae</taxon>
        <taxon>Cissampelideae</taxon>
        <taxon>Stephania</taxon>
    </lineage>
</organism>
<proteinExistence type="predicted"/>
<accession>A0AAP0I2N8</accession>
<evidence type="ECO:0000313" key="2">
    <source>
        <dbReference type="Proteomes" id="UP001420932"/>
    </source>
</evidence>
<dbReference type="EMBL" id="JBBNAF010000010">
    <property type="protein sequence ID" value="KAK9106276.1"/>
    <property type="molecule type" value="Genomic_DNA"/>
</dbReference>
<protein>
    <submittedName>
        <fullName evidence="1">Uncharacterized protein</fullName>
    </submittedName>
</protein>